<gene>
    <name evidence="2" type="ORF">GCM10010249_08990</name>
</gene>
<proteinExistence type="predicted"/>
<feature type="region of interest" description="Disordered" evidence="1">
    <location>
        <begin position="1"/>
        <end position="22"/>
    </location>
</feature>
<dbReference type="Proteomes" id="UP000654123">
    <property type="component" value="Unassembled WGS sequence"/>
</dbReference>
<dbReference type="Gene3D" id="2.60.40.2080">
    <property type="match status" value="1"/>
</dbReference>
<comment type="caution">
    <text evidence="2">The sequence shown here is derived from an EMBL/GenBank/DDBJ whole genome shotgun (WGS) entry which is preliminary data.</text>
</comment>
<dbReference type="AlphaFoldDB" id="A0A918AWH6"/>
<evidence type="ECO:0000313" key="3">
    <source>
        <dbReference type="Proteomes" id="UP000654123"/>
    </source>
</evidence>
<organism evidence="2 3">
    <name type="scientific">Streptomyces roseolilacinus</name>
    <dbReference type="NCBI Taxonomy" id="66904"/>
    <lineage>
        <taxon>Bacteria</taxon>
        <taxon>Bacillati</taxon>
        <taxon>Actinomycetota</taxon>
        <taxon>Actinomycetes</taxon>
        <taxon>Kitasatosporales</taxon>
        <taxon>Streptomycetaceae</taxon>
        <taxon>Streptomyces</taxon>
    </lineage>
</organism>
<keyword evidence="3" id="KW-1185">Reference proteome</keyword>
<reference evidence="2" key="1">
    <citation type="journal article" date="2014" name="Int. J. Syst. Evol. Microbiol.">
        <title>Complete genome sequence of Corynebacterium casei LMG S-19264T (=DSM 44701T), isolated from a smear-ripened cheese.</title>
        <authorList>
            <consortium name="US DOE Joint Genome Institute (JGI-PGF)"/>
            <person name="Walter F."/>
            <person name="Albersmeier A."/>
            <person name="Kalinowski J."/>
            <person name="Ruckert C."/>
        </authorList>
    </citation>
    <scope>NUCLEOTIDE SEQUENCE</scope>
    <source>
        <strain evidence="2">JCM 4335</strain>
    </source>
</reference>
<dbReference type="SUPFAM" id="SSF141086">
    <property type="entry name" value="Agglutinin HPA-like"/>
    <property type="match status" value="1"/>
</dbReference>
<dbReference type="InterPro" id="IPR037221">
    <property type="entry name" value="H-type_lectin_dom_sf"/>
</dbReference>
<evidence type="ECO:0000256" key="1">
    <source>
        <dbReference type="SAM" id="MobiDB-lite"/>
    </source>
</evidence>
<reference evidence="2" key="2">
    <citation type="submission" date="2020-09" db="EMBL/GenBank/DDBJ databases">
        <authorList>
            <person name="Sun Q."/>
            <person name="Ohkuma M."/>
        </authorList>
    </citation>
    <scope>NUCLEOTIDE SEQUENCE</scope>
    <source>
        <strain evidence="2">JCM 4335</strain>
    </source>
</reference>
<sequence>MSMIQTGKVSLDSRHPVETQGDDLSTFTHVSFPTPFPQGTEVVVFAQVQTFHGPHTPGVRIANVTRTGFHIRMNELFGANIMSDGPHALEEIGWIASTV</sequence>
<name>A0A918AWH6_9ACTN</name>
<dbReference type="EMBL" id="BMSV01000002">
    <property type="protein sequence ID" value="GGP93512.1"/>
    <property type="molecule type" value="Genomic_DNA"/>
</dbReference>
<protein>
    <submittedName>
        <fullName evidence="2">Uncharacterized protein</fullName>
    </submittedName>
</protein>
<accession>A0A918AWH6</accession>
<dbReference type="RefSeq" id="WP_189530038.1">
    <property type="nucleotide sequence ID" value="NZ_BMSV01000002.1"/>
</dbReference>
<evidence type="ECO:0000313" key="2">
    <source>
        <dbReference type="EMBL" id="GGP93512.1"/>
    </source>
</evidence>